<protein>
    <submittedName>
        <fullName evidence="1">WG repeat-containing protein</fullName>
    </submittedName>
</protein>
<dbReference type="Pfam" id="PF14903">
    <property type="entry name" value="WG_beta_rep"/>
    <property type="match status" value="2"/>
</dbReference>
<dbReference type="RefSeq" id="WP_130608451.1">
    <property type="nucleotide sequence ID" value="NZ_SGIU01000001.1"/>
</dbReference>
<dbReference type="OrthoDB" id="5464673at2"/>
<organism evidence="1 2">
    <name type="scientific">Flagellimonas allohymeniacidonis</name>
    <dbReference type="NCBI Taxonomy" id="2517819"/>
    <lineage>
        <taxon>Bacteria</taxon>
        <taxon>Pseudomonadati</taxon>
        <taxon>Bacteroidota</taxon>
        <taxon>Flavobacteriia</taxon>
        <taxon>Flavobacteriales</taxon>
        <taxon>Flavobacteriaceae</taxon>
        <taxon>Flagellimonas</taxon>
    </lineage>
</organism>
<proteinExistence type="predicted"/>
<dbReference type="PANTHER" id="PTHR37841">
    <property type="entry name" value="GLR2918 PROTEIN"/>
    <property type="match status" value="1"/>
</dbReference>
<name>A0A4Q8QF22_9FLAO</name>
<accession>A0A4Q8QF22</accession>
<reference evidence="1 2" key="1">
    <citation type="submission" date="2019-02" db="EMBL/GenBank/DDBJ databases">
        <title>Draft genome sequence of Muricauda sp. 176CP4-71.</title>
        <authorList>
            <person name="Park J.-S."/>
        </authorList>
    </citation>
    <scope>NUCLEOTIDE SEQUENCE [LARGE SCALE GENOMIC DNA]</scope>
    <source>
        <strain evidence="1 2">176CP4-71</strain>
    </source>
</reference>
<dbReference type="InterPro" id="IPR032774">
    <property type="entry name" value="WG_beta_rep"/>
</dbReference>
<keyword evidence="2" id="KW-1185">Reference proteome</keyword>
<dbReference type="PANTHER" id="PTHR37841:SF1">
    <property type="entry name" value="DUF3298 DOMAIN-CONTAINING PROTEIN"/>
    <property type="match status" value="1"/>
</dbReference>
<evidence type="ECO:0000313" key="2">
    <source>
        <dbReference type="Proteomes" id="UP000291981"/>
    </source>
</evidence>
<evidence type="ECO:0000313" key="1">
    <source>
        <dbReference type="EMBL" id="TAI48434.1"/>
    </source>
</evidence>
<comment type="caution">
    <text evidence="1">The sequence shown here is derived from an EMBL/GenBank/DDBJ whole genome shotgun (WGS) entry which is preliminary data.</text>
</comment>
<dbReference type="EMBL" id="SGIU01000001">
    <property type="protein sequence ID" value="TAI48434.1"/>
    <property type="molecule type" value="Genomic_DNA"/>
</dbReference>
<gene>
    <name evidence="1" type="ORF">EW142_01110</name>
</gene>
<sequence>MRTIYALLVLLFVFPVSGFSQEKLEGIDEIGSFAEGLAAVRKGNQWGFIDEKGQLAIDFRDDVVWNRNTQSGDIGITGIRYPAFQEGMCLVQKIDDEIPMYGFINKKGELVVDYQFLNVSQFKNGYATGVIVDKVFRGTNEFKLRIYDFKFHDVLLDSSGKIVEFFDRRYNIQLTKKRYEVPEIRAKYLANDMVAVYLEDKGWEIRKVVL</sequence>
<dbReference type="AlphaFoldDB" id="A0A4Q8QF22"/>
<dbReference type="Proteomes" id="UP000291981">
    <property type="component" value="Unassembled WGS sequence"/>
</dbReference>